<proteinExistence type="predicted"/>
<feature type="region of interest" description="Disordered" evidence="1">
    <location>
        <begin position="390"/>
        <end position="409"/>
    </location>
</feature>
<dbReference type="GO" id="GO:0051782">
    <property type="term" value="P:negative regulation of cell division"/>
    <property type="evidence" value="ECO:0007669"/>
    <property type="project" value="TreeGrafter"/>
</dbReference>
<dbReference type="InterPro" id="IPR050625">
    <property type="entry name" value="ParA/MinD_ATPase"/>
</dbReference>
<protein>
    <submittedName>
        <fullName evidence="3">Pilus assembly protein CpaE</fullName>
    </submittedName>
</protein>
<dbReference type="STRING" id="446860.AS188_14910"/>
<reference evidence="4 6" key="2">
    <citation type="submission" date="2019-07" db="EMBL/GenBank/DDBJ databases">
        <title>Whole genome shotgun sequence of Kocuria flava NBRC 107626.</title>
        <authorList>
            <person name="Hosoyama A."/>
            <person name="Uohara A."/>
            <person name="Ohji S."/>
            <person name="Ichikawa N."/>
        </authorList>
    </citation>
    <scope>NUCLEOTIDE SEQUENCE [LARGE SCALE GENOMIC DNA]</scope>
    <source>
        <strain evidence="4 6">NBRC 107626</strain>
    </source>
</reference>
<dbReference type="SUPFAM" id="SSF52540">
    <property type="entry name" value="P-loop containing nucleoside triphosphate hydrolases"/>
    <property type="match status" value="1"/>
</dbReference>
<evidence type="ECO:0000313" key="3">
    <source>
        <dbReference type="EMBL" id="ALU40820.1"/>
    </source>
</evidence>
<accession>A0A0U2WWX5</accession>
<dbReference type="GO" id="GO:0009898">
    <property type="term" value="C:cytoplasmic side of plasma membrane"/>
    <property type="evidence" value="ECO:0007669"/>
    <property type="project" value="TreeGrafter"/>
</dbReference>
<name>A0A0U2WWX5_9MICC</name>
<dbReference type="Pfam" id="PF13614">
    <property type="entry name" value="AAA_31"/>
    <property type="match status" value="1"/>
</dbReference>
<dbReference type="RefSeq" id="WP_058859500.1">
    <property type="nucleotide sequence ID" value="NZ_BJZR01000035.1"/>
</dbReference>
<gene>
    <name evidence="3" type="ORF">AS188_14910</name>
    <name evidence="4" type="ORF">KFL01_15430</name>
</gene>
<dbReference type="KEGG" id="kfv:AS188_14910"/>
<evidence type="ECO:0000313" key="4">
    <source>
        <dbReference type="EMBL" id="GEO92237.1"/>
    </source>
</evidence>
<dbReference type="Proteomes" id="UP000321155">
    <property type="component" value="Unassembled WGS sequence"/>
</dbReference>
<sequence length="409" mass="42825">MSRLLLVTGDPAYDSRFRQAVQGRLPGEVQTVLGTALPATPDELLGRSVGELPTVVVLGPGLDLHDALHLGGVFDIQRPEVALILVVPPDMSLAVAAMRAGFRDVLDLDADADGILATLSRVLDAAESRRRVLPHGGPATGVLPAVPAAPRDDSRTIVVTSPKGGVGKTTVATNLAVGLGRIAPMNTVIVDLDVQFGDVAAALRLAPEHSLTEAVTGPAVDDALVLKTFLTVHPASIYALCTPANPAEGELVGGAQVAHLLEQLSGQFQYVVVDTAPGMGEHALAALEAATDVVFLTGMDVPGVRGLRKQMDLLGEIDLVPPSAQVVVNAADRNSGLSVQDIEATIRASVDLVVPRSRLAPYATNRGEPLLLHAPKDKAARQLQTLIDSFAPDRPTPRRGLRRKALVRS</sequence>
<dbReference type="Proteomes" id="UP000057181">
    <property type="component" value="Chromosome"/>
</dbReference>
<dbReference type="PANTHER" id="PTHR43384">
    <property type="entry name" value="SEPTUM SITE-DETERMINING PROTEIN MIND HOMOLOG, CHLOROPLASTIC-RELATED"/>
    <property type="match status" value="1"/>
</dbReference>
<dbReference type="EMBL" id="CP013254">
    <property type="protein sequence ID" value="ALU40820.1"/>
    <property type="molecule type" value="Genomic_DNA"/>
</dbReference>
<dbReference type="AlphaFoldDB" id="A0A0U2WWX5"/>
<dbReference type="Gene3D" id="3.40.50.300">
    <property type="entry name" value="P-loop containing nucleotide triphosphate hydrolases"/>
    <property type="match status" value="1"/>
</dbReference>
<dbReference type="InterPro" id="IPR025669">
    <property type="entry name" value="AAA_dom"/>
</dbReference>
<reference evidence="3 5" key="1">
    <citation type="submission" date="2015-11" db="EMBL/GenBank/DDBJ databases">
        <title>Complete Genome Sequence of Kocuria flava strain HO-9041.</title>
        <authorList>
            <person name="Zhou M."/>
            <person name="Dai J."/>
        </authorList>
    </citation>
    <scope>NUCLEOTIDE SEQUENCE [LARGE SCALE GENOMIC DNA]</scope>
    <source>
        <strain evidence="3 5">HO-9041</strain>
    </source>
</reference>
<evidence type="ECO:0000313" key="5">
    <source>
        <dbReference type="Proteomes" id="UP000057181"/>
    </source>
</evidence>
<evidence type="ECO:0000256" key="1">
    <source>
        <dbReference type="SAM" id="MobiDB-lite"/>
    </source>
</evidence>
<keyword evidence="6" id="KW-1185">Reference proteome</keyword>
<dbReference type="GO" id="GO:0016887">
    <property type="term" value="F:ATP hydrolysis activity"/>
    <property type="evidence" value="ECO:0007669"/>
    <property type="project" value="TreeGrafter"/>
</dbReference>
<organism evidence="3 5">
    <name type="scientific">Kocuria flava</name>
    <dbReference type="NCBI Taxonomy" id="446860"/>
    <lineage>
        <taxon>Bacteria</taxon>
        <taxon>Bacillati</taxon>
        <taxon>Actinomycetota</taxon>
        <taxon>Actinomycetes</taxon>
        <taxon>Micrococcales</taxon>
        <taxon>Micrococcaceae</taxon>
        <taxon>Kocuria</taxon>
    </lineage>
</organism>
<dbReference type="PANTHER" id="PTHR43384:SF13">
    <property type="entry name" value="SLR0110 PROTEIN"/>
    <property type="match status" value="1"/>
</dbReference>
<dbReference type="InterPro" id="IPR027417">
    <property type="entry name" value="P-loop_NTPase"/>
</dbReference>
<feature type="domain" description="AAA" evidence="2">
    <location>
        <begin position="155"/>
        <end position="312"/>
    </location>
</feature>
<dbReference type="GO" id="GO:0005829">
    <property type="term" value="C:cytosol"/>
    <property type="evidence" value="ECO:0007669"/>
    <property type="project" value="TreeGrafter"/>
</dbReference>
<evidence type="ECO:0000313" key="6">
    <source>
        <dbReference type="Proteomes" id="UP000321155"/>
    </source>
</evidence>
<dbReference type="GO" id="GO:0005524">
    <property type="term" value="F:ATP binding"/>
    <property type="evidence" value="ECO:0007669"/>
    <property type="project" value="TreeGrafter"/>
</dbReference>
<evidence type="ECO:0000259" key="2">
    <source>
        <dbReference type="Pfam" id="PF13614"/>
    </source>
</evidence>
<dbReference type="EMBL" id="BJZR01000035">
    <property type="protein sequence ID" value="GEO92237.1"/>
    <property type="molecule type" value="Genomic_DNA"/>
</dbReference>
<feature type="compositionally biased region" description="Basic residues" evidence="1">
    <location>
        <begin position="397"/>
        <end position="409"/>
    </location>
</feature>
<dbReference type="OrthoDB" id="3448281at2"/>